<name>D2U3B4_9GAMM</name>
<comment type="similarity">
    <text evidence="2">Belongs to the fimbrial protein family.</text>
</comment>
<feature type="domain" description="Fimbrial-type adhesion" evidence="6">
    <location>
        <begin position="60"/>
        <end position="223"/>
    </location>
</feature>
<keyword evidence="5" id="KW-0472">Membrane</keyword>
<evidence type="ECO:0000259" key="6">
    <source>
        <dbReference type="Pfam" id="PF00419"/>
    </source>
</evidence>
<dbReference type="PANTHER" id="PTHR33420:SF3">
    <property type="entry name" value="FIMBRIAL SUBUNIT ELFA"/>
    <property type="match status" value="1"/>
</dbReference>
<keyword evidence="4" id="KW-0281">Fimbrium</keyword>
<dbReference type="SUPFAM" id="SSF49401">
    <property type="entry name" value="Bacterial adhesins"/>
    <property type="match status" value="1"/>
</dbReference>
<dbReference type="InterPro" id="IPR000259">
    <property type="entry name" value="Adhesion_dom_fimbrial"/>
</dbReference>
<dbReference type="Gene3D" id="2.60.40.1090">
    <property type="entry name" value="Fimbrial-type adhesion domain"/>
    <property type="match status" value="1"/>
</dbReference>
<dbReference type="GO" id="GO:0043709">
    <property type="term" value="P:cell adhesion involved in single-species biofilm formation"/>
    <property type="evidence" value="ECO:0007669"/>
    <property type="project" value="TreeGrafter"/>
</dbReference>
<evidence type="ECO:0000256" key="3">
    <source>
        <dbReference type="ARBA" id="ARBA00022729"/>
    </source>
</evidence>
<evidence type="ECO:0000256" key="1">
    <source>
        <dbReference type="ARBA" id="ARBA00004561"/>
    </source>
</evidence>
<feature type="transmembrane region" description="Helical" evidence="5">
    <location>
        <begin position="38"/>
        <end position="63"/>
    </location>
</feature>
<dbReference type="EMBL" id="FN545258">
    <property type="protein sequence ID" value="CBA75772.1"/>
    <property type="molecule type" value="Genomic_DNA"/>
</dbReference>
<dbReference type="PANTHER" id="PTHR33420">
    <property type="entry name" value="FIMBRIAL SUBUNIT ELFA-RELATED"/>
    <property type="match status" value="1"/>
</dbReference>
<proteinExistence type="inferred from homology"/>
<dbReference type="Pfam" id="PF00419">
    <property type="entry name" value="Fimbrial"/>
    <property type="match status" value="1"/>
</dbReference>
<organism evidence="7">
    <name type="scientific">Arsenophonus nasoniae</name>
    <name type="common">son-killer infecting Nasonia vitripennis</name>
    <dbReference type="NCBI Taxonomy" id="638"/>
    <lineage>
        <taxon>Bacteria</taxon>
        <taxon>Pseudomonadati</taxon>
        <taxon>Pseudomonadota</taxon>
        <taxon>Gammaproteobacteria</taxon>
        <taxon>Enterobacterales</taxon>
        <taxon>Morganellaceae</taxon>
        <taxon>Arsenophonus</taxon>
    </lineage>
</organism>
<comment type="subcellular location">
    <subcellularLocation>
        <location evidence="1">Fimbrium</location>
    </subcellularLocation>
</comment>
<keyword evidence="5" id="KW-0812">Transmembrane</keyword>
<protein>
    <submittedName>
        <fullName evidence="7">Fimbrial protein</fullName>
    </submittedName>
</protein>
<dbReference type="InterPro" id="IPR008966">
    <property type="entry name" value="Adhesion_dom_sf"/>
</dbReference>
<evidence type="ECO:0000256" key="2">
    <source>
        <dbReference type="ARBA" id="ARBA00006671"/>
    </source>
</evidence>
<feature type="transmembrane region" description="Helical" evidence="5">
    <location>
        <begin position="14"/>
        <end position="31"/>
    </location>
</feature>
<sequence>MLFLINLFHYANKINSILLAYSFIFLELIMFKKILPLLLLSATLFSSHILAATNSAGGIISFAGAISDTTCKINGGDSANFTILLDPISVSDAGTAAYTVVAKNQKAFKLTFSDCAPAGNSGGNLQFHFSSPSSISTDGQYLVNDTVDENNPNVAKNVGFSLSAPNATTTAIALNTPYDTSIKGDKTAPQADELTFIVSYYKTRAAPAKAGPLHANLIYTISYL</sequence>
<accession>D2U3B4</accession>
<dbReference type="GO" id="GO:0009289">
    <property type="term" value="C:pilus"/>
    <property type="evidence" value="ECO:0007669"/>
    <property type="project" value="UniProtKB-SubCell"/>
</dbReference>
<dbReference type="InterPro" id="IPR036937">
    <property type="entry name" value="Adhesion_dom_fimbrial_sf"/>
</dbReference>
<evidence type="ECO:0000256" key="4">
    <source>
        <dbReference type="ARBA" id="ARBA00023263"/>
    </source>
</evidence>
<gene>
    <name evidence="7" type="ORF">ARN_31230</name>
</gene>
<reference evidence="7" key="1">
    <citation type="journal article" date="2010" name="Insect Mol. Biol.">
        <title>The draft genome sequence of Arsenophonus nasoniae, son-killer bacterium of Nasonia vitripennis, reveals genes associated with virulence and symbiosis.</title>
        <authorList>
            <person name="Wilkes T."/>
            <person name="Darby A.C."/>
            <person name="Choi J."/>
            <person name="Colborne J.K."/>
            <person name="Werren J.H."/>
            <person name="Hurst G.D.D."/>
        </authorList>
    </citation>
    <scope>NUCLEOTIDE SEQUENCE</scope>
</reference>
<dbReference type="AlphaFoldDB" id="D2U3B4"/>
<evidence type="ECO:0000256" key="5">
    <source>
        <dbReference type="SAM" id="Phobius"/>
    </source>
</evidence>
<dbReference type="InterPro" id="IPR050263">
    <property type="entry name" value="Bact_Fimbrial_Adh_Pro"/>
</dbReference>
<keyword evidence="5" id="KW-1133">Transmembrane helix</keyword>
<keyword evidence="3" id="KW-0732">Signal</keyword>
<evidence type="ECO:0000313" key="7">
    <source>
        <dbReference type="EMBL" id="CBA75772.1"/>
    </source>
</evidence>